<name>A0AAV8SBU7_9ROSI</name>
<keyword evidence="5" id="KW-1185">Reference proteome</keyword>
<dbReference type="Pfam" id="PF14111">
    <property type="entry name" value="DUF4283"/>
    <property type="match status" value="1"/>
</dbReference>
<comment type="caution">
    <text evidence="4">The sequence shown here is derived from an EMBL/GenBank/DDBJ whole genome shotgun (WGS) entry which is preliminary data.</text>
</comment>
<dbReference type="AlphaFoldDB" id="A0AAV8SBU7"/>
<dbReference type="EMBL" id="JAIWQS010000012">
    <property type="protein sequence ID" value="KAJ8749528.1"/>
    <property type="molecule type" value="Genomic_DNA"/>
</dbReference>
<feature type="domain" description="Zinc knuckle CX2CX4HX4C" evidence="3">
    <location>
        <begin position="139"/>
        <end position="186"/>
    </location>
</feature>
<dbReference type="PANTHER" id="PTHR31286">
    <property type="entry name" value="GLYCINE-RICH CELL WALL STRUCTURAL PROTEIN 1.8-LIKE"/>
    <property type="match status" value="1"/>
</dbReference>
<dbReference type="InterPro" id="IPR040256">
    <property type="entry name" value="At4g02000-like"/>
</dbReference>
<gene>
    <name evidence="4" type="ORF">K2173_025723</name>
</gene>
<evidence type="ECO:0000256" key="1">
    <source>
        <dbReference type="SAM" id="MobiDB-lite"/>
    </source>
</evidence>
<feature type="compositionally biased region" description="Polar residues" evidence="1">
    <location>
        <begin position="328"/>
        <end position="337"/>
    </location>
</feature>
<dbReference type="Pfam" id="PF14392">
    <property type="entry name" value="zf-CCHC_4"/>
    <property type="match status" value="1"/>
</dbReference>
<reference evidence="4 5" key="1">
    <citation type="submission" date="2021-09" db="EMBL/GenBank/DDBJ databases">
        <title>Genomic insights and catalytic innovation underlie evolution of tropane alkaloids biosynthesis.</title>
        <authorList>
            <person name="Wang Y.-J."/>
            <person name="Tian T."/>
            <person name="Huang J.-P."/>
            <person name="Huang S.-X."/>
        </authorList>
    </citation>
    <scope>NUCLEOTIDE SEQUENCE [LARGE SCALE GENOMIC DNA]</scope>
    <source>
        <strain evidence="4">KIB-2018</strain>
        <tissue evidence="4">Leaf</tissue>
    </source>
</reference>
<evidence type="ECO:0008006" key="6">
    <source>
        <dbReference type="Google" id="ProtNLM"/>
    </source>
</evidence>
<sequence length="343" mass="38563">MKTTLHQLTLSDEEDDSLAIPLSSAPCQSPFDLCLVGMFLTYNRINFVSMKETLADLWHPLAGISISDLGAKRILFRFYVAVDMDRVLDGTPWLFNRHLLLLRRIQPGDDPLHIPLIFIEVWVVVRKLRPGYMTELVRIDTTKPLHRKKKIVDPDGSVFYALFSYERIFVFCFLCGKLGHTDSFCDLLLHHKREELKPMWDESLRAAGRRTQRPTSSWLRSDTIGPPVLGAPHSEGLADGTLGMLPSQNFCNSFLCGPLPSDQNFAATSSIAGAMDTDWQTVGHGSPGPKEDDLMAKPTNPKKWPRFKQTTPLPFISATKDLDGGHTQHPTVEPSTTKVDRRP</sequence>
<protein>
    <recommendedName>
        <fullName evidence="6">CCHC-type domain-containing protein</fullName>
    </recommendedName>
</protein>
<dbReference type="Proteomes" id="UP001159364">
    <property type="component" value="Linkage Group LG12"/>
</dbReference>
<dbReference type="InterPro" id="IPR025836">
    <property type="entry name" value="Zn_knuckle_CX2CX4HX4C"/>
</dbReference>
<dbReference type="InterPro" id="IPR025558">
    <property type="entry name" value="DUF4283"/>
</dbReference>
<evidence type="ECO:0000259" key="3">
    <source>
        <dbReference type="Pfam" id="PF14392"/>
    </source>
</evidence>
<organism evidence="4 5">
    <name type="scientific">Erythroxylum novogranatense</name>
    <dbReference type="NCBI Taxonomy" id="1862640"/>
    <lineage>
        <taxon>Eukaryota</taxon>
        <taxon>Viridiplantae</taxon>
        <taxon>Streptophyta</taxon>
        <taxon>Embryophyta</taxon>
        <taxon>Tracheophyta</taxon>
        <taxon>Spermatophyta</taxon>
        <taxon>Magnoliopsida</taxon>
        <taxon>eudicotyledons</taxon>
        <taxon>Gunneridae</taxon>
        <taxon>Pentapetalae</taxon>
        <taxon>rosids</taxon>
        <taxon>fabids</taxon>
        <taxon>Malpighiales</taxon>
        <taxon>Erythroxylaceae</taxon>
        <taxon>Erythroxylum</taxon>
    </lineage>
</organism>
<feature type="region of interest" description="Disordered" evidence="1">
    <location>
        <begin position="279"/>
        <end position="343"/>
    </location>
</feature>
<feature type="domain" description="DUF4283" evidence="2">
    <location>
        <begin position="32"/>
        <end position="108"/>
    </location>
</feature>
<accession>A0AAV8SBU7</accession>
<proteinExistence type="predicted"/>
<dbReference type="PANTHER" id="PTHR31286:SF153">
    <property type="entry name" value="DUF4283 DOMAIN PROTEIN"/>
    <property type="match status" value="1"/>
</dbReference>
<evidence type="ECO:0000259" key="2">
    <source>
        <dbReference type="Pfam" id="PF14111"/>
    </source>
</evidence>
<evidence type="ECO:0000313" key="4">
    <source>
        <dbReference type="EMBL" id="KAJ8749528.1"/>
    </source>
</evidence>
<evidence type="ECO:0000313" key="5">
    <source>
        <dbReference type="Proteomes" id="UP001159364"/>
    </source>
</evidence>